<dbReference type="GO" id="GO:0000139">
    <property type="term" value="C:Golgi membrane"/>
    <property type="evidence" value="ECO:0007669"/>
    <property type="project" value="UniProtKB-SubCell"/>
</dbReference>
<feature type="compositionally biased region" description="Low complexity" evidence="9">
    <location>
        <begin position="417"/>
        <end position="431"/>
    </location>
</feature>
<evidence type="ECO:0000256" key="3">
    <source>
        <dbReference type="ARBA" id="ARBA00020983"/>
    </source>
</evidence>
<feature type="compositionally biased region" description="Pro residues" evidence="9">
    <location>
        <begin position="567"/>
        <end position="581"/>
    </location>
</feature>
<keyword evidence="6" id="KW-0333">Golgi apparatus</keyword>
<feature type="region of interest" description="Disordered" evidence="9">
    <location>
        <begin position="417"/>
        <end position="451"/>
    </location>
</feature>
<evidence type="ECO:0000256" key="6">
    <source>
        <dbReference type="ARBA" id="ARBA00023034"/>
    </source>
</evidence>
<evidence type="ECO:0000256" key="2">
    <source>
        <dbReference type="ARBA" id="ARBA00006419"/>
    </source>
</evidence>
<comment type="subcellular location">
    <subcellularLocation>
        <location evidence="1">Golgi apparatus membrane</location>
        <topology evidence="1">Peripheral membrane protein</topology>
    </subcellularLocation>
</comment>
<dbReference type="Pfam" id="PF04124">
    <property type="entry name" value="Dor1"/>
    <property type="match status" value="2"/>
</dbReference>
<organism evidence="10">
    <name type="scientific">Pseudo-nitzschia australis</name>
    <dbReference type="NCBI Taxonomy" id="44445"/>
    <lineage>
        <taxon>Eukaryota</taxon>
        <taxon>Sar</taxon>
        <taxon>Stramenopiles</taxon>
        <taxon>Ochrophyta</taxon>
        <taxon>Bacillariophyta</taxon>
        <taxon>Bacillariophyceae</taxon>
        <taxon>Bacillariophycidae</taxon>
        <taxon>Bacillariales</taxon>
        <taxon>Bacillariaceae</taxon>
        <taxon>Pseudo-nitzschia</taxon>
    </lineage>
</organism>
<dbReference type="PANTHER" id="PTHR21311">
    <property type="entry name" value="CONSERVED OLIGOMERIC GOLGI COMPLEX COMPONENT 8"/>
    <property type="match status" value="1"/>
</dbReference>
<dbReference type="EMBL" id="HBIX01012667">
    <property type="protein sequence ID" value="CAE0716667.1"/>
    <property type="molecule type" value="Transcribed_RNA"/>
</dbReference>
<sequence length="621" mass="68047">MTDVDERVAAKAGLEAAEEELQSLCASHAGTFVSVERRGRALEVSLEGLLATVQSVESIVVSTQEALEQEEEDGPGRARENSLAALSEKHRVRRRTLLQHSSLLELLELPSLMDACVRSNLYEEALSIAAFANTLERRHTEKNQVVVKVIAQVRSRQSDLRRYLLHSLKNQVTMPECLEIVTALRRLNSIDLERLQSGDKSNVERVFAAMELSLQVDFLEARDTWLDQPTTAATVATNYTTSSARSSNTSKAMLSHSTSEQLLDTIERYRTRMFEIATQFNAIFRAQQTSHISNSSSTSDGSSNPNSNNDGHVSVSLLSMWATRRIHSFLKILSSQLQLMDESGSLRDALDACIFFTGSMGRLGADFTAQLPPLFEQRLLSIVVNNWKEGTNQLAETLKICREAGVAAPLFSSTVVPTGTSSSSSSSAITTTDDEGNEEGHSSTTIMMPPPRNLMALPPLGRLVNACLTGLNELRRCLLPGIFSQLREAIEKEFLLETKNILHSHERAVMTPGLRGDAAKLRENAKDMKNMTKTIVFPYVRGALELSLGNESVAKLHFEKVRKVVAPPAPPPPPLVPPKPSEPTVEEDGKQGVDQQEAPETTAPASATDTPIAHEGSPKES</sequence>
<keyword evidence="5" id="KW-0653">Protein transport</keyword>
<reference evidence="10" key="1">
    <citation type="submission" date="2021-01" db="EMBL/GenBank/DDBJ databases">
        <authorList>
            <person name="Corre E."/>
            <person name="Pelletier E."/>
            <person name="Niang G."/>
            <person name="Scheremetjew M."/>
            <person name="Finn R."/>
            <person name="Kale V."/>
            <person name="Holt S."/>
            <person name="Cochrane G."/>
            <person name="Meng A."/>
            <person name="Brown T."/>
            <person name="Cohen L."/>
        </authorList>
    </citation>
    <scope>NUCLEOTIDE SEQUENCE</scope>
    <source>
        <strain evidence="10">10249 10 AB</strain>
    </source>
</reference>
<protein>
    <recommendedName>
        <fullName evidence="3">Conserved oligomeric Golgi complex subunit 8</fullName>
    </recommendedName>
    <alternativeName>
        <fullName evidence="8">Component of oligomeric Golgi complex 8</fullName>
    </alternativeName>
</protein>
<dbReference type="GO" id="GO:0015031">
    <property type="term" value="P:protein transport"/>
    <property type="evidence" value="ECO:0007669"/>
    <property type="project" value="UniProtKB-KW"/>
</dbReference>
<feature type="compositionally biased region" description="Low complexity" evidence="9">
    <location>
        <begin position="598"/>
        <end position="613"/>
    </location>
</feature>
<evidence type="ECO:0000256" key="7">
    <source>
        <dbReference type="ARBA" id="ARBA00023136"/>
    </source>
</evidence>
<dbReference type="InterPro" id="IPR007255">
    <property type="entry name" value="COG8"/>
</dbReference>
<keyword evidence="7" id="KW-0472">Membrane</keyword>
<dbReference type="AlphaFoldDB" id="A0A7S4AIA0"/>
<gene>
    <name evidence="10" type="ORF">PAUS00366_LOCUS9419</name>
</gene>
<dbReference type="GO" id="GO:0006891">
    <property type="term" value="P:intra-Golgi vesicle-mediated transport"/>
    <property type="evidence" value="ECO:0007669"/>
    <property type="project" value="TreeGrafter"/>
</dbReference>
<comment type="similarity">
    <text evidence="2">Belongs to the COG8 family.</text>
</comment>
<evidence type="ECO:0000256" key="5">
    <source>
        <dbReference type="ARBA" id="ARBA00022927"/>
    </source>
</evidence>
<dbReference type="SUPFAM" id="SSF74788">
    <property type="entry name" value="Cullin repeat-like"/>
    <property type="match status" value="1"/>
</dbReference>
<evidence type="ECO:0000313" key="10">
    <source>
        <dbReference type="EMBL" id="CAE0716667.1"/>
    </source>
</evidence>
<dbReference type="GO" id="GO:0017119">
    <property type="term" value="C:Golgi transport complex"/>
    <property type="evidence" value="ECO:0007669"/>
    <property type="project" value="InterPro"/>
</dbReference>
<dbReference type="InterPro" id="IPR016159">
    <property type="entry name" value="Cullin_repeat-like_dom_sf"/>
</dbReference>
<accession>A0A7S4AIA0</accession>
<evidence type="ECO:0000256" key="8">
    <source>
        <dbReference type="ARBA" id="ARBA00031347"/>
    </source>
</evidence>
<feature type="region of interest" description="Disordered" evidence="9">
    <location>
        <begin position="565"/>
        <end position="621"/>
    </location>
</feature>
<proteinExistence type="inferred from homology"/>
<evidence type="ECO:0000256" key="1">
    <source>
        <dbReference type="ARBA" id="ARBA00004395"/>
    </source>
</evidence>
<keyword evidence="4" id="KW-0813">Transport</keyword>
<dbReference type="PANTHER" id="PTHR21311:SF0">
    <property type="entry name" value="CONSERVED OLIGOMERIC GOLGI COMPLEX SUBUNIT 8"/>
    <property type="match status" value="1"/>
</dbReference>
<evidence type="ECO:0000256" key="4">
    <source>
        <dbReference type="ARBA" id="ARBA00022448"/>
    </source>
</evidence>
<name>A0A7S4AIA0_9STRA</name>
<evidence type="ECO:0000256" key="9">
    <source>
        <dbReference type="SAM" id="MobiDB-lite"/>
    </source>
</evidence>